<evidence type="ECO:0000256" key="3">
    <source>
        <dbReference type="ARBA" id="ARBA00022694"/>
    </source>
</evidence>
<evidence type="ECO:0000256" key="1">
    <source>
        <dbReference type="ARBA" id="ARBA00004123"/>
    </source>
</evidence>
<dbReference type="Proteomes" id="UP000887572">
    <property type="component" value="Unplaced"/>
</dbReference>
<accession>A0A914GVE0</accession>
<keyword evidence="6" id="KW-1133">Transmembrane helix</keyword>
<keyword evidence="4 5" id="KW-0539">Nucleus</keyword>
<proteinExistence type="inferred from homology"/>
<keyword evidence="6" id="KW-0472">Membrane</keyword>
<dbReference type="InterPro" id="IPR013926">
    <property type="entry name" value="CGI121/TPRKB"/>
</dbReference>
<evidence type="ECO:0000256" key="6">
    <source>
        <dbReference type="SAM" id="Phobius"/>
    </source>
</evidence>
<evidence type="ECO:0000313" key="7">
    <source>
        <dbReference type="Proteomes" id="UP000887572"/>
    </source>
</evidence>
<evidence type="ECO:0000256" key="4">
    <source>
        <dbReference type="ARBA" id="ARBA00023242"/>
    </source>
</evidence>
<dbReference type="GO" id="GO:0005634">
    <property type="term" value="C:nucleus"/>
    <property type="evidence" value="ECO:0007669"/>
    <property type="project" value="UniProtKB-SubCell"/>
</dbReference>
<dbReference type="GO" id="GO:0005829">
    <property type="term" value="C:cytosol"/>
    <property type="evidence" value="ECO:0007669"/>
    <property type="project" value="TreeGrafter"/>
</dbReference>
<feature type="transmembrane region" description="Helical" evidence="6">
    <location>
        <begin position="229"/>
        <end position="248"/>
    </location>
</feature>
<organism evidence="7 8">
    <name type="scientific">Globodera rostochiensis</name>
    <name type="common">Golden nematode worm</name>
    <name type="synonym">Heterodera rostochiensis</name>
    <dbReference type="NCBI Taxonomy" id="31243"/>
    <lineage>
        <taxon>Eukaryota</taxon>
        <taxon>Metazoa</taxon>
        <taxon>Ecdysozoa</taxon>
        <taxon>Nematoda</taxon>
        <taxon>Chromadorea</taxon>
        <taxon>Rhabditida</taxon>
        <taxon>Tylenchina</taxon>
        <taxon>Tylenchomorpha</taxon>
        <taxon>Tylenchoidea</taxon>
        <taxon>Heteroderidae</taxon>
        <taxon>Heteroderinae</taxon>
        <taxon>Globodera</taxon>
    </lineage>
</organism>
<keyword evidence="6" id="KW-0812">Transmembrane</keyword>
<dbReference type="WBParaSite" id="Gr19_v10_g11697.t1">
    <property type="protein sequence ID" value="Gr19_v10_g11697.t1"/>
    <property type="gene ID" value="Gr19_v10_g11697"/>
</dbReference>
<keyword evidence="7" id="KW-1185">Reference proteome</keyword>
<protein>
    <submittedName>
        <fullName evidence="8">Uncharacterized protein</fullName>
    </submittedName>
</protein>
<dbReference type="GO" id="GO:0000408">
    <property type="term" value="C:EKC/KEOPS complex"/>
    <property type="evidence" value="ECO:0007669"/>
    <property type="project" value="TreeGrafter"/>
</dbReference>
<comment type="subcellular location">
    <subcellularLocation>
        <location evidence="1">Nucleus</location>
    </subcellularLocation>
</comment>
<dbReference type="Gene3D" id="3.30.2380.10">
    <property type="entry name" value="CGI121/TPRKB"/>
    <property type="match status" value="1"/>
</dbReference>
<dbReference type="AlphaFoldDB" id="A0A914GVE0"/>
<dbReference type="PANTHER" id="PTHR15840">
    <property type="entry name" value="CGI-121 FAMILY MEMBER"/>
    <property type="match status" value="1"/>
</dbReference>
<keyword evidence="3" id="KW-0819">tRNA processing</keyword>
<evidence type="ECO:0000256" key="5">
    <source>
        <dbReference type="RuleBase" id="RU004398"/>
    </source>
</evidence>
<name>A0A914GVE0_GLORO</name>
<evidence type="ECO:0000256" key="2">
    <source>
        <dbReference type="ARBA" id="ARBA00005546"/>
    </source>
</evidence>
<evidence type="ECO:0000313" key="8">
    <source>
        <dbReference type="WBParaSite" id="Gr19_v10_g11697.t1"/>
    </source>
</evidence>
<sequence length="288" mass="32777">MKAAVSKLFELRPDPYDNSQKKFLRVCLFTNVENASELAELVKVLDIALIRAELVFEPFVLLAAANRAIFQAAHNQLSTRSLSAELIYCISPNRNIRESLATFGISATTNALLVAIFDDVKGRKMMEAAKRIKGTPVALEKLRQIADEALIRQIYQLADHPELNSGNLADQIVSRIVSKDLLGVITMFGRLAFAHTRRGCGQLVLKRSVCRNFFQSAPPMRHLTVWHKFGLFFFVVVSMLGYPTYMLMNLDNIRPFTRTEFSDELKEILEERRRLRAEGKLYVLQKKL</sequence>
<comment type="similarity">
    <text evidence="2 5">Belongs to the CGI121/TPRKB family.</text>
</comment>
<dbReference type="InterPro" id="IPR036504">
    <property type="entry name" value="CGI121/TPRKB_sf"/>
</dbReference>
<dbReference type="Pfam" id="PF08617">
    <property type="entry name" value="CGI-121"/>
    <property type="match status" value="1"/>
</dbReference>
<dbReference type="GO" id="GO:0002949">
    <property type="term" value="P:tRNA threonylcarbamoyladenosine modification"/>
    <property type="evidence" value="ECO:0007669"/>
    <property type="project" value="TreeGrafter"/>
</dbReference>
<reference evidence="8" key="1">
    <citation type="submission" date="2022-11" db="UniProtKB">
        <authorList>
            <consortium name="WormBaseParasite"/>
        </authorList>
    </citation>
    <scope>IDENTIFICATION</scope>
</reference>
<dbReference type="SUPFAM" id="SSF143870">
    <property type="entry name" value="PF0523-like"/>
    <property type="match status" value="1"/>
</dbReference>
<dbReference type="PANTHER" id="PTHR15840:SF10">
    <property type="entry name" value="EKC_KEOPS COMPLEX SUBUNIT TPRKB"/>
    <property type="match status" value="1"/>
</dbReference>